<dbReference type="PANTHER" id="PTHR19353:SF19">
    <property type="entry name" value="DELTA(5) FATTY ACID DESATURASE C-RELATED"/>
    <property type="match status" value="1"/>
</dbReference>
<dbReference type="PANTHER" id="PTHR19353">
    <property type="entry name" value="FATTY ACID DESATURASE 2"/>
    <property type="match status" value="1"/>
</dbReference>
<evidence type="ECO:0000259" key="2">
    <source>
        <dbReference type="Pfam" id="PF00487"/>
    </source>
</evidence>
<dbReference type="Pfam" id="PF00487">
    <property type="entry name" value="FA_desaturase"/>
    <property type="match status" value="1"/>
</dbReference>
<feature type="transmembrane region" description="Helical" evidence="1">
    <location>
        <begin position="205"/>
        <end position="225"/>
    </location>
</feature>
<dbReference type="GO" id="GO:0016020">
    <property type="term" value="C:membrane"/>
    <property type="evidence" value="ECO:0007669"/>
    <property type="project" value="TreeGrafter"/>
</dbReference>
<gene>
    <name evidence="3" type="ORF">E4S40_02225</name>
</gene>
<feature type="transmembrane region" description="Helical" evidence="1">
    <location>
        <begin position="40"/>
        <end position="62"/>
    </location>
</feature>
<reference evidence="3 4" key="1">
    <citation type="submission" date="2019-03" db="EMBL/GenBank/DDBJ databases">
        <title>Algoriphagus sp. nov, a new strain isolated from root system soil of mangrove plant Kandelia.</title>
        <authorList>
            <person name="Yin Q."/>
            <person name="Wang K."/>
            <person name="Song Z."/>
        </authorList>
    </citation>
    <scope>NUCLEOTIDE SEQUENCE [LARGE SCALE GENOMIC DNA]</scope>
    <source>
        <strain evidence="3 4">XY-J91</strain>
    </source>
</reference>
<feature type="transmembrane region" description="Helical" evidence="1">
    <location>
        <begin position="231"/>
        <end position="253"/>
    </location>
</feature>
<dbReference type="PIRSF" id="PIRSF015921">
    <property type="entry name" value="FA_sphinglp_des"/>
    <property type="match status" value="1"/>
</dbReference>
<dbReference type="Proteomes" id="UP000297647">
    <property type="component" value="Unassembled WGS sequence"/>
</dbReference>
<dbReference type="OrthoDB" id="104711at2"/>
<keyword evidence="4" id="KW-1185">Reference proteome</keyword>
<dbReference type="AlphaFoldDB" id="A0A4Y9R1R4"/>
<dbReference type="InterPro" id="IPR005804">
    <property type="entry name" value="FA_desaturase_dom"/>
</dbReference>
<evidence type="ECO:0000313" key="3">
    <source>
        <dbReference type="EMBL" id="TFV97493.1"/>
    </source>
</evidence>
<protein>
    <submittedName>
        <fullName evidence="3">Acyl-CoA desaturase</fullName>
    </submittedName>
</protein>
<dbReference type="GO" id="GO:0016717">
    <property type="term" value="F:oxidoreductase activity, acting on paired donors, with oxidation of a pair of donors resulting in the reduction of molecular oxygen to two molecules of water"/>
    <property type="evidence" value="ECO:0007669"/>
    <property type="project" value="TreeGrafter"/>
</dbReference>
<evidence type="ECO:0000256" key="1">
    <source>
        <dbReference type="SAM" id="Phobius"/>
    </source>
</evidence>
<keyword evidence="1" id="KW-0472">Membrane</keyword>
<organism evidence="3 4">
    <name type="scientific">Algoriphagus kandeliae</name>
    <dbReference type="NCBI Taxonomy" id="2562278"/>
    <lineage>
        <taxon>Bacteria</taxon>
        <taxon>Pseudomonadati</taxon>
        <taxon>Bacteroidota</taxon>
        <taxon>Cytophagia</taxon>
        <taxon>Cytophagales</taxon>
        <taxon>Cyclobacteriaceae</taxon>
        <taxon>Algoriphagus</taxon>
    </lineage>
</organism>
<accession>A0A4Y9R1R4</accession>
<comment type="caution">
    <text evidence="3">The sequence shown here is derived from an EMBL/GenBank/DDBJ whole genome shotgun (WGS) entry which is preliminary data.</text>
</comment>
<proteinExistence type="predicted"/>
<feature type="domain" description="Fatty acid desaturase" evidence="2">
    <location>
        <begin position="65"/>
        <end position="339"/>
    </location>
</feature>
<feature type="transmembrane region" description="Helical" evidence="1">
    <location>
        <begin position="68"/>
        <end position="92"/>
    </location>
</feature>
<dbReference type="InterPro" id="IPR012171">
    <property type="entry name" value="Fatty_acid_desaturase"/>
</dbReference>
<name>A0A4Y9R1R4_9BACT</name>
<keyword evidence="1" id="KW-0812">Transmembrane</keyword>
<dbReference type="CDD" id="cd03506">
    <property type="entry name" value="Delta6-FADS-like"/>
    <property type="match status" value="1"/>
</dbReference>
<evidence type="ECO:0000313" key="4">
    <source>
        <dbReference type="Proteomes" id="UP000297647"/>
    </source>
</evidence>
<keyword evidence="1" id="KW-1133">Transmembrane helix</keyword>
<dbReference type="EMBL" id="SPSB01000001">
    <property type="protein sequence ID" value="TFV97493.1"/>
    <property type="molecule type" value="Genomic_DNA"/>
</dbReference>
<dbReference type="GO" id="GO:0008610">
    <property type="term" value="P:lipid biosynthetic process"/>
    <property type="evidence" value="ECO:0007669"/>
    <property type="project" value="UniProtKB-ARBA"/>
</dbReference>
<sequence>MKAIRFSESALSDFSITLRSRVNSYFKSTQQSKFGNAEMVLKTIFMLSIYFVPVLLVSSGWLTHTWQLFAAFILSGFGMAGIGMGIMHDAIHGTYSSNPKINKLLGYTLNMVGANATMWRVQHNVLHHSFTNIHEGDDDINVPPAFLRFSPHAKKNRLHPYQHWYTWFFYGLSTLSWVTTKDFIRLNRYHKMGLIKGKNSYRNTFLKILAWKVVYFTFTLGLPLIFSPFGIWEILLAFLSLHFVTGLCISLVFQTAHIMPDVVFPQMDEQGIVEGERLVHQLVTTCNYSPKSRIFSWMIGGLNYQIEHHLFPDICHVHYRNIAPIVRKTAAEFQLPYYSKKTFLEALKAHFQMLHHLGTLETVPVKSKSF</sequence>